<dbReference type="OrthoDB" id="9892787at2"/>
<dbReference type="Proteomes" id="UP000287224">
    <property type="component" value="Unassembled WGS sequence"/>
</dbReference>
<comment type="caution">
    <text evidence="2">The sequence shown here is derived from an EMBL/GenBank/DDBJ whole genome shotgun (WGS) entry which is preliminary data.</text>
</comment>
<feature type="region of interest" description="Disordered" evidence="1">
    <location>
        <begin position="1"/>
        <end position="21"/>
    </location>
</feature>
<dbReference type="AlphaFoldDB" id="A0A401ZN57"/>
<evidence type="ECO:0000313" key="2">
    <source>
        <dbReference type="EMBL" id="GCE08318.1"/>
    </source>
</evidence>
<feature type="compositionally biased region" description="Basic and acidic residues" evidence="1">
    <location>
        <begin position="1"/>
        <end position="18"/>
    </location>
</feature>
<organism evidence="2 3">
    <name type="scientific">Dictyobacter aurantiacus</name>
    <dbReference type="NCBI Taxonomy" id="1936993"/>
    <lineage>
        <taxon>Bacteria</taxon>
        <taxon>Bacillati</taxon>
        <taxon>Chloroflexota</taxon>
        <taxon>Ktedonobacteria</taxon>
        <taxon>Ktedonobacterales</taxon>
        <taxon>Dictyobacteraceae</taxon>
        <taxon>Dictyobacter</taxon>
    </lineage>
</organism>
<proteinExistence type="predicted"/>
<evidence type="ECO:0000313" key="3">
    <source>
        <dbReference type="Proteomes" id="UP000287224"/>
    </source>
</evidence>
<protein>
    <submittedName>
        <fullName evidence="2">Uncharacterized protein</fullName>
    </submittedName>
</protein>
<gene>
    <name evidence="2" type="ORF">KDAU_56470</name>
</gene>
<keyword evidence="3" id="KW-1185">Reference proteome</keyword>
<dbReference type="EMBL" id="BIFQ01000002">
    <property type="protein sequence ID" value="GCE08318.1"/>
    <property type="molecule type" value="Genomic_DNA"/>
</dbReference>
<name>A0A401ZN57_9CHLR</name>
<reference evidence="3" key="1">
    <citation type="submission" date="2018-12" db="EMBL/GenBank/DDBJ databases">
        <title>Tengunoibacter tsumagoiensis gen. nov., sp. nov., Dictyobacter kobayashii sp. nov., D. alpinus sp. nov., and D. joshuensis sp. nov. and description of Dictyobacteraceae fam. nov. within the order Ktedonobacterales isolated from Tengu-no-mugimeshi.</title>
        <authorList>
            <person name="Wang C.M."/>
            <person name="Zheng Y."/>
            <person name="Sakai Y."/>
            <person name="Toyoda A."/>
            <person name="Minakuchi Y."/>
            <person name="Abe K."/>
            <person name="Yokota A."/>
            <person name="Yabe S."/>
        </authorList>
    </citation>
    <scope>NUCLEOTIDE SEQUENCE [LARGE SCALE GENOMIC DNA]</scope>
    <source>
        <strain evidence="3">S-27</strain>
    </source>
</reference>
<evidence type="ECO:0000256" key="1">
    <source>
        <dbReference type="SAM" id="MobiDB-lite"/>
    </source>
</evidence>
<dbReference type="RefSeq" id="WP_126600795.1">
    <property type="nucleotide sequence ID" value="NZ_BIFQ01000002.1"/>
</dbReference>
<accession>A0A401ZN57</accession>
<sequence>MTRGRNGRDNEGMKKQHYTDTSNCEYCSNGLTCPYWWQDPDDGVWYHNPSGSRRDIQDAVIEG</sequence>